<dbReference type="AlphaFoldDB" id="A0A524RSF0"/>
<reference evidence="4 5" key="1">
    <citation type="journal article" date="2019" name="mSystems">
        <title>Life at home and on the roam: Genomic adaptions reflect the dual lifestyle of an intracellular, facultative symbiont.</title>
        <authorList>
            <person name="Burgsdorf I."/>
        </authorList>
    </citation>
    <scope>NUCLEOTIDE SEQUENCE [LARGE SCALE GENOMIC DNA]</scope>
    <source>
        <strain evidence="4">277cI</strain>
    </source>
</reference>
<organism evidence="4 5">
    <name type="scientific">Aphanocapsa feldmannii 277cI</name>
    <dbReference type="NCBI Taxonomy" id="2507554"/>
    <lineage>
        <taxon>Bacteria</taxon>
        <taxon>Bacillati</taxon>
        <taxon>Cyanobacteriota</taxon>
        <taxon>Cyanophyceae</taxon>
        <taxon>Oscillatoriophycideae</taxon>
        <taxon>Chroococcales</taxon>
        <taxon>Microcystaceae</taxon>
        <taxon>Aphanocapsa</taxon>
    </lineage>
</organism>
<gene>
    <name evidence="4" type="ORF">ERJ68_07270</name>
</gene>
<dbReference type="PANTHER" id="PTHR43391">
    <property type="entry name" value="RETINOL DEHYDROGENASE-RELATED"/>
    <property type="match status" value="1"/>
</dbReference>
<dbReference type="PRINTS" id="PR00081">
    <property type="entry name" value="GDHRDH"/>
</dbReference>
<accession>A0A524RSF0</accession>
<keyword evidence="3" id="KW-0560">Oxidoreductase</keyword>
<dbReference type="PROSITE" id="PS00061">
    <property type="entry name" value="ADH_SHORT"/>
    <property type="match status" value="1"/>
</dbReference>
<sequence length="169" mass="17674">ASTWVRASVERFGAVDALVNAAGALASVPFLFEPGADAAIRELFDINVMGPWWLSRAAWPHLAASGHGRVVNLVSMSGKRVKGSMAAYPVSKFALLGLGQAMRNSGWDAGIRVTSLCPGWVNTDMAAGKGVPAAAMAQPQDLAELVATLLRLPNAAVPHEIACNCILEP</sequence>
<proteinExistence type="inferred from homology"/>
<protein>
    <submittedName>
        <fullName evidence="4">SDR family NAD(P)-dependent oxidoreductase</fullName>
    </submittedName>
</protein>
<keyword evidence="2" id="KW-0521">NADP</keyword>
<evidence type="ECO:0000313" key="5">
    <source>
        <dbReference type="Proteomes" id="UP000315454"/>
    </source>
</evidence>
<dbReference type="PRINTS" id="PR00080">
    <property type="entry name" value="SDRFAMILY"/>
</dbReference>
<dbReference type="Proteomes" id="UP000315454">
    <property type="component" value="Unassembled WGS sequence"/>
</dbReference>
<evidence type="ECO:0000313" key="4">
    <source>
        <dbReference type="EMBL" id="TGH20141.1"/>
    </source>
</evidence>
<comment type="similarity">
    <text evidence="1">Belongs to the short-chain dehydrogenases/reductases (SDR) family.</text>
</comment>
<dbReference type="InterPro" id="IPR020904">
    <property type="entry name" value="Sc_DH/Rdtase_CS"/>
</dbReference>
<dbReference type="SUPFAM" id="SSF51735">
    <property type="entry name" value="NAD(P)-binding Rossmann-fold domains"/>
    <property type="match status" value="1"/>
</dbReference>
<name>A0A524RSF0_9CHRO</name>
<dbReference type="Gene3D" id="3.40.50.720">
    <property type="entry name" value="NAD(P)-binding Rossmann-like Domain"/>
    <property type="match status" value="1"/>
</dbReference>
<feature type="non-terminal residue" evidence="4">
    <location>
        <position position="1"/>
    </location>
</feature>
<evidence type="ECO:0000256" key="1">
    <source>
        <dbReference type="ARBA" id="ARBA00006484"/>
    </source>
</evidence>
<dbReference type="Pfam" id="PF00106">
    <property type="entry name" value="adh_short"/>
    <property type="match status" value="1"/>
</dbReference>
<dbReference type="EMBL" id="SRMN01000116">
    <property type="protein sequence ID" value="TGH20141.1"/>
    <property type="molecule type" value="Genomic_DNA"/>
</dbReference>
<dbReference type="InterPro" id="IPR036291">
    <property type="entry name" value="NAD(P)-bd_dom_sf"/>
</dbReference>
<evidence type="ECO:0000256" key="2">
    <source>
        <dbReference type="ARBA" id="ARBA00022857"/>
    </source>
</evidence>
<dbReference type="PANTHER" id="PTHR43391:SF14">
    <property type="entry name" value="DEHYDROGENASE_REDUCTASE SDR FAMILY PROTEIN 7-LIKE"/>
    <property type="match status" value="1"/>
</dbReference>
<dbReference type="GO" id="GO:0016491">
    <property type="term" value="F:oxidoreductase activity"/>
    <property type="evidence" value="ECO:0007669"/>
    <property type="project" value="UniProtKB-KW"/>
</dbReference>
<dbReference type="InterPro" id="IPR002347">
    <property type="entry name" value="SDR_fam"/>
</dbReference>
<evidence type="ECO:0000256" key="3">
    <source>
        <dbReference type="ARBA" id="ARBA00023002"/>
    </source>
</evidence>
<comment type="caution">
    <text evidence="4">The sequence shown here is derived from an EMBL/GenBank/DDBJ whole genome shotgun (WGS) entry which is preliminary data.</text>
</comment>